<dbReference type="SUPFAM" id="SSF74650">
    <property type="entry name" value="Galactose mutarotase-like"/>
    <property type="match status" value="1"/>
</dbReference>
<dbReference type="RefSeq" id="WP_110480992.1">
    <property type="nucleotide sequence ID" value="NZ_CP024988.1"/>
</dbReference>
<keyword evidence="1" id="KW-0378">Hydrolase</keyword>
<dbReference type="InterPro" id="IPR005196">
    <property type="entry name" value="Glyco_hydro_65_N"/>
</dbReference>
<dbReference type="EMBL" id="CP024988">
    <property type="protein sequence ID" value="AWT25319.1"/>
    <property type="molecule type" value="Genomic_DNA"/>
</dbReference>
<evidence type="ECO:0000256" key="1">
    <source>
        <dbReference type="ARBA" id="ARBA00023295"/>
    </source>
</evidence>
<protein>
    <submittedName>
        <fullName evidence="6">Alpha,alpha-trehalose phosphorylase</fullName>
        <ecNumber evidence="6">2.4.1.64</ecNumber>
    </submittedName>
</protein>
<evidence type="ECO:0000313" key="6">
    <source>
        <dbReference type="EMBL" id="AWT25319.1"/>
    </source>
</evidence>
<organism evidence="6 7">
    <name type="scientific">Corynebacterium provencense</name>
    <dbReference type="NCBI Taxonomy" id="1737425"/>
    <lineage>
        <taxon>Bacteria</taxon>
        <taxon>Bacillati</taxon>
        <taxon>Actinomycetota</taxon>
        <taxon>Actinomycetes</taxon>
        <taxon>Mycobacteriales</taxon>
        <taxon>Corynebacteriaceae</taxon>
        <taxon>Corynebacterium</taxon>
    </lineage>
</organism>
<dbReference type="InterPro" id="IPR008928">
    <property type="entry name" value="6-hairpin_glycosidase_sf"/>
</dbReference>
<dbReference type="GO" id="GO:0005975">
    <property type="term" value="P:carbohydrate metabolic process"/>
    <property type="evidence" value="ECO:0007669"/>
    <property type="project" value="InterPro"/>
</dbReference>
<evidence type="ECO:0000313" key="7">
    <source>
        <dbReference type="Proteomes" id="UP000247696"/>
    </source>
</evidence>
<dbReference type="InterPro" id="IPR005194">
    <property type="entry name" value="Glyco_hydro_65_C"/>
</dbReference>
<feature type="domain" description="Glycoside hydrolase family 65 C-terminal" evidence="4">
    <location>
        <begin position="813"/>
        <end position="876"/>
    </location>
</feature>
<feature type="compositionally biased region" description="Low complexity" evidence="2">
    <location>
        <begin position="30"/>
        <end position="45"/>
    </location>
</feature>
<evidence type="ECO:0000256" key="2">
    <source>
        <dbReference type="SAM" id="MobiDB-lite"/>
    </source>
</evidence>
<dbReference type="Pfam" id="PF03636">
    <property type="entry name" value="Glyco_hydro_65N"/>
    <property type="match status" value="1"/>
</dbReference>
<accession>A0A2Z3YNG7</accession>
<reference evidence="7" key="1">
    <citation type="submission" date="2017-11" db="EMBL/GenBank/DDBJ databases">
        <title>Otitis media/interna in a cat caused by the recently described species Corynebacterium provencense.</title>
        <authorList>
            <person name="Kittl S."/>
            <person name="Brodard I."/>
            <person name="Rychener L."/>
            <person name="Jores J."/>
            <person name="Roosje P."/>
            <person name="Gobeli Brawand S."/>
        </authorList>
    </citation>
    <scope>NUCLEOTIDE SEQUENCE [LARGE SCALE GENOMIC DNA]</scope>
    <source>
        <strain evidence="7">17KM38</strain>
    </source>
</reference>
<proteinExistence type="predicted"/>
<feature type="region of interest" description="Disordered" evidence="2">
    <location>
        <begin position="24"/>
        <end position="49"/>
    </location>
</feature>
<dbReference type="SUPFAM" id="SSF48208">
    <property type="entry name" value="Six-hairpin glycosidases"/>
    <property type="match status" value="1"/>
</dbReference>
<feature type="domain" description="Glycoside hydrolase family 65 central catalytic" evidence="3">
    <location>
        <begin position="440"/>
        <end position="802"/>
    </location>
</feature>
<keyword evidence="6" id="KW-0328">Glycosyltransferase</keyword>
<evidence type="ECO:0000259" key="3">
    <source>
        <dbReference type="Pfam" id="PF03632"/>
    </source>
</evidence>
<keyword evidence="1" id="KW-0326">Glycosidase</keyword>
<dbReference type="STRING" id="1737425.GCA_900049755_00876"/>
<name>A0A2Z3YNG7_9CORY</name>
<keyword evidence="7" id="KW-1185">Reference proteome</keyword>
<dbReference type="OrthoDB" id="9816160at2"/>
<dbReference type="Gene3D" id="2.70.98.40">
    <property type="entry name" value="Glycoside hydrolase, family 65, N-terminal domain"/>
    <property type="match status" value="1"/>
</dbReference>
<dbReference type="PANTHER" id="PTHR11051">
    <property type="entry name" value="GLYCOSYL HYDROLASE-RELATED"/>
    <property type="match status" value="1"/>
</dbReference>
<gene>
    <name evidence="6" type="primary">treP</name>
    <name evidence="6" type="ORF">Csp1_05000</name>
</gene>
<dbReference type="Pfam" id="PF03633">
    <property type="entry name" value="Glyco_hydro_65C"/>
    <property type="match status" value="1"/>
</dbReference>
<dbReference type="InterPro" id="IPR012341">
    <property type="entry name" value="6hp_glycosidase-like_sf"/>
</dbReference>
<dbReference type="Proteomes" id="UP000247696">
    <property type="component" value="Chromosome"/>
</dbReference>
<feature type="domain" description="Glycoside hydrolase family 65 N-terminal" evidence="5">
    <location>
        <begin position="88"/>
        <end position="384"/>
    </location>
</feature>
<dbReference type="PANTHER" id="PTHR11051:SF13">
    <property type="entry name" value="GLYCOSYL TRANSFERASE"/>
    <property type="match status" value="1"/>
</dbReference>
<dbReference type="GO" id="GO:0047656">
    <property type="term" value="F:alpha,alpha-trehalose phosphorylase activity"/>
    <property type="evidence" value="ECO:0007669"/>
    <property type="project" value="UniProtKB-EC"/>
</dbReference>
<dbReference type="Pfam" id="PF03632">
    <property type="entry name" value="Glyco_hydro_65m"/>
    <property type="match status" value="1"/>
</dbReference>
<dbReference type="Gene3D" id="2.60.420.10">
    <property type="entry name" value="Maltose phosphorylase, domain 3"/>
    <property type="match status" value="1"/>
</dbReference>
<dbReference type="AlphaFoldDB" id="A0A2Z3YNG7"/>
<dbReference type="InterPro" id="IPR037018">
    <property type="entry name" value="GH65_N"/>
</dbReference>
<keyword evidence="6" id="KW-0808">Transferase</keyword>
<evidence type="ECO:0000259" key="5">
    <source>
        <dbReference type="Pfam" id="PF03636"/>
    </source>
</evidence>
<dbReference type="InterPro" id="IPR005195">
    <property type="entry name" value="Glyco_hydro_65_M"/>
</dbReference>
<dbReference type="EC" id="2.4.1.64" evidence="6"/>
<dbReference type="InterPro" id="IPR011013">
    <property type="entry name" value="Gal_mutarotase_sf_dom"/>
</dbReference>
<evidence type="ECO:0000259" key="4">
    <source>
        <dbReference type="Pfam" id="PF03633"/>
    </source>
</evidence>
<sequence length="914" mass="101684">MTDHGSTGADDRLEAFLAQRRRVASVATRPAGAGSSGSGPADPSDYFPPGYRTDVHMDGVDPLTQIDRGVHPVDEWAWHETRPARTDDELGQSETLFALSNGYLGMRGNPPEGRDSHEHGTFINGVHETWNIEHAEDAYGFAREGQTIVQVPDAKAMRLYIDDEPLRLGVAEVEDYGRTVDFREGVERRSFIWRTQAGKRVRVVTDRMVSFQERHLALMSIEVELLDSDAAVVISSQILNRQDGEDEFSSILDTYAASSGADDRARARAAADVNRGADPRKAEKIGGRVFQPTYRASSEDQRVTLGYRVTNSGMTVAVSMDHVLDVTQAQGTGGSGVPASSDAVGGVEIHTEMRDDVARVVYHVDGTRGLRMRLEKFVSYHSSRHVSAEELAFRCARTINRARQVGYRTLMANQAEWLGRFWRRSDVRVSGHPELQQAVRWNLFQLIQASARAETQGIPAKGLTGSGYGGHYFWDTEVYALPFLTYTSPQFSRNALRFRYLMLPQATERARELSHDGVLFPWRTINGHESSAYYAAGTAQYHIDADIAYALMKYVYATGDSEFLLSEGVDILVGTARFFMSLGFFDPTGEKFQIHSVTGPDEYTTVVNNNFYTNVMARYNLRAAADVALQMRRERPEAFQELSDRSGLSIDELDLWDRAAKAMYIPFDEGMQIHPQDDQFLNRQLWNLDDPAVGPKRPLLLHYHPLTIYRYQVLKQADVVLGLFLQGDDVPAEIKKRDYAYYDRLTTGDSSLSAVVQSIVAAELGFRETAMDFFLRGLFLDLENLHGNSADGVHIASCGGVWSALVFGFGGFRDDYGHFSIDPRLPEGWESLEFNVTLQGYQVRVTVEEDAVELQIVDGGEGLVGPVTVMGKEVVVGTRPVRVEGETTLVADEQGLVEAGIATDVVQDIVTVDK</sequence>
<dbReference type="Gene3D" id="1.50.10.10">
    <property type="match status" value="1"/>
</dbReference>
<dbReference type="GO" id="GO:0030246">
    <property type="term" value="F:carbohydrate binding"/>
    <property type="evidence" value="ECO:0007669"/>
    <property type="project" value="InterPro"/>
</dbReference>
<dbReference type="KEGG" id="cpre:Csp1_05000"/>
<dbReference type="GO" id="GO:0004553">
    <property type="term" value="F:hydrolase activity, hydrolyzing O-glycosyl compounds"/>
    <property type="evidence" value="ECO:0007669"/>
    <property type="project" value="TreeGrafter"/>
</dbReference>